<dbReference type="Proteomes" id="UP001239994">
    <property type="component" value="Unassembled WGS sequence"/>
</dbReference>
<feature type="compositionally biased region" description="Basic and acidic residues" evidence="1">
    <location>
        <begin position="168"/>
        <end position="193"/>
    </location>
</feature>
<name>A0AAD8Z9Z4_9TELE</name>
<evidence type="ECO:0000313" key="2">
    <source>
        <dbReference type="EMBL" id="KAK1794379.1"/>
    </source>
</evidence>
<keyword evidence="3" id="KW-1185">Reference proteome</keyword>
<feature type="compositionally biased region" description="Basic and acidic residues" evidence="1">
    <location>
        <begin position="302"/>
        <end position="320"/>
    </location>
</feature>
<dbReference type="AlphaFoldDB" id="A0AAD8Z9Z4"/>
<evidence type="ECO:0000256" key="1">
    <source>
        <dbReference type="SAM" id="MobiDB-lite"/>
    </source>
</evidence>
<gene>
    <name evidence="2" type="ORF">P4O66_011258</name>
</gene>
<protein>
    <recommendedName>
        <fullName evidence="4">Sterile alpha motif domain containing 14</fullName>
    </recommendedName>
</protein>
<accession>A0AAD8Z9Z4</accession>
<feature type="compositionally biased region" description="Low complexity" evidence="1">
    <location>
        <begin position="259"/>
        <end position="282"/>
    </location>
</feature>
<proteinExistence type="predicted"/>
<evidence type="ECO:0000313" key="3">
    <source>
        <dbReference type="Proteomes" id="UP001239994"/>
    </source>
</evidence>
<evidence type="ECO:0008006" key="4">
    <source>
        <dbReference type="Google" id="ProtNLM"/>
    </source>
</evidence>
<reference evidence="2" key="1">
    <citation type="submission" date="2023-03" db="EMBL/GenBank/DDBJ databases">
        <title>Electrophorus voltai genome.</title>
        <authorList>
            <person name="Bian C."/>
        </authorList>
    </citation>
    <scope>NUCLEOTIDE SEQUENCE</scope>
    <source>
        <strain evidence="2">CB-2022</strain>
        <tissue evidence="2">Muscle</tissue>
    </source>
</reference>
<feature type="compositionally biased region" description="Basic and acidic residues" evidence="1">
    <location>
        <begin position="342"/>
        <end position="370"/>
    </location>
</feature>
<feature type="compositionally biased region" description="Low complexity" evidence="1">
    <location>
        <begin position="74"/>
        <end position="86"/>
    </location>
</feature>
<dbReference type="EMBL" id="JAROKS010000017">
    <property type="protein sequence ID" value="KAK1794379.1"/>
    <property type="molecule type" value="Genomic_DNA"/>
</dbReference>
<feature type="compositionally biased region" description="Polar residues" evidence="1">
    <location>
        <begin position="118"/>
        <end position="136"/>
    </location>
</feature>
<feature type="region of interest" description="Disordered" evidence="1">
    <location>
        <begin position="13"/>
        <end position="370"/>
    </location>
</feature>
<sequence length="370" mass="40245">PIWMLFLIPDFPPSPKRRAMSSTRLAETEEDVFGESRLRDSLSSMEGEDSLDGKSISGAVPTSCAPLHASFGRSSPSPDLCLSSSPARRDRGLAPDLCPLTPEMRAEEQGPGMHRHLLSTSSQEQGTGRLSTSSQEALLPAASGFSGRPCSRSENSSPAHLRQGNRVRLHEGDPSLPHQTDHSQSEDDSHDFGSDEPGSPTVLLDKKTRRSFLNLGVTLRRTYGKVRKDRSNRLSAGNRETERTEARSSRSSGPPFVPFSWFSDRLRSSSSPKTSKILSEGSSQEEESEPSASLLEVPGRPGRPERSQPYRSLGDPRAEEGCGGAGPALPQKKVILPFSTSGRDRGERQNGVHRNRDGGHKEDGQKLLTT</sequence>
<feature type="non-terminal residue" evidence="2">
    <location>
        <position position="1"/>
    </location>
</feature>
<feature type="compositionally biased region" description="Basic and acidic residues" evidence="1">
    <location>
        <begin position="239"/>
        <end position="248"/>
    </location>
</feature>
<comment type="caution">
    <text evidence="2">The sequence shown here is derived from an EMBL/GenBank/DDBJ whole genome shotgun (WGS) entry which is preliminary data.</text>
</comment>
<organism evidence="2 3">
    <name type="scientific">Electrophorus voltai</name>
    <dbReference type="NCBI Taxonomy" id="2609070"/>
    <lineage>
        <taxon>Eukaryota</taxon>
        <taxon>Metazoa</taxon>
        <taxon>Chordata</taxon>
        <taxon>Craniata</taxon>
        <taxon>Vertebrata</taxon>
        <taxon>Euteleostomi</taxon>
        <taxon>Actinopterygii</taxon>
        <taxon>Neopterygii</taxon>
        <taxon>Teleostei</taxon>
        <taxon>Ostariophysi</taxon>
        <taxon>Gymnotiformes</taxon>
        <taxon>Gymnotoidei</taxon>
        <taxon>Gymnotidae</taxon>
        <taxon>Electrophorus</taxon>
    </lineage>
</organism>